<dbReference type="GO" id="GO:0019867">
    <property type="term" value="C:outer membrane"/>
    <property type="evidence" value="ECO:0007669"/>
    <property type="project" value="InterPro"/>
</dbReference>
<name>A0A1M5RBZ9_9GAMM</name>
<evidence type="ECO:0000259" key="3">
    <source>
        <dbReference type="Pfam" id="PF01103"/>
    </source>
</evidence>
<organism evidence="4 5">
    <name type="scientific">Ferrimonas marina</name>
    <dbReference type="NCBI Taxonomy" id="299255"/>
    <lineage>
        <taxon>Bacteria</taxon>
        <taxon>Pseudomonadati</taxon>
        <taxon>Pseudomonadota</taxon>
        <taxon>Gammaproteobacteria</taxon>
        <taxon>Alteromonadales</taxon>
        <taxon>Ferrimonadaceae</taxon>
        <taxon>Ferrimonas</taxon>
    </lineage>
</organism>
<evidence type="ECO:0000313" key="4">
    <source>
        <dbReference type="EMBL" id="SHH23556.1"/>
    </source>
</evidence>
<proteinExistence type="predicted"/>
<evidence type="ECO:0000256" key="1">
    <source>
        <dbReference type="ARBA" id="ARBA00004370"/>
    </source>
</evidence>
<dbReference type="AlphaFoldDB" id="A0A1M5RBZ9"/>
<comment type="subcellular location">
    <subcellularLocation>
        <location evidence="1">Membrane</location>
    </subcellularLocation>
</comment>
<dbReference type="Pfam" id="PF01103">
    <property type="entry name" value="Omp85"/>
    <property type="match status" value="1"/>
</dbReference>
<feature type="domain" description="Bacterial surface antigen (D15)" evidence="3">
    <location>
        <begin position="193"/>
        <end position="276"/>
    </location>
</feature>
<dbReference type="Proteomes" id="UP000184268">
    <property type="component" value="Unassembled WGS sequence"/>
</dbReference>
<keyword evidence="2" id="KW-0472">Membrane</keyword>
<dbReference type="EMBL" id="FQXG01000002">
    <property type="protein sequence ID" value="SHH23556.1"/>
    <property type="molecule type" value="Genomic_DNA"/>
</dbReference>
<protein>
    <submittedName>
        <fullName evidence="4">Surface antigen</fullName>
    </submittedName>
</protein>
<keyword evidence="5" id="KW-1185">Reference proteome</keyword>
<dbReference type="InterPro" id="IPR000184">
    <property type="entry name" value="Bac_surfAg_D15"/>
</dbReference>
<dbReference type="Gene3D" id="2.40.160.50">
    <property type="entry name" value="membrane protein fhac: a member of the omp85/tpsb transporter family"/>
    <property type="match status" value="1"/>
</dbReference>
<dbReference type="STRING" id="299255.SAMN02745129_1555"/>
<sequence length="381" mass="41507">MALAAPQALAAIDFSDPVDGRFDMGNYLAENAYGFLPVPIIVTEPAVGYGFGVAGLFLHESEADKQARKEQALTSFDGGASLLPPAATVVGALGTENGSWFALAGHRHTWGEDKIRYLGGVGMGQITLDLYSDLGGLLPNDQRMSFNTETEAVAVLQEVQARVGDTPLLLGVKQFYAKTTLSSSSDIVDGIFRLTGLDDSTISGLGLVAEYDTRNNLFYPTEGYEVRVDYMVYDDAIGSDYDYQNLTVTGEAYFPLAEKWAVAVAGRYEAQYSDESVLPPTMQPYIQLRGISAFRYQGDEVGAVQAQLSYKIDNRWTLLGFYGVGQTRQDSLTSGQESRTADAYGTGFRYKIARRYGIHMGVDVAFSDEDQAFYITMGTGF</sequence>
<evidence type="ECO:0000256" key="2">
    <source>
        <dbReference type="ARBA" id="ARBA00023136"/>
    </source>
</evidence>
<evidence type="ECO:0000313" key="5">
    <source>
        <dbReference type="Proteomes" id="UP000184268"/>
    </source>
</evidence>
<reference evidence="4 5" key="1">
    <citation type="submission" date="2016-11" db="EMBL/GenBank/DDBJ databases">
        <authorList>
            <person name="Jaros S."/>
            <person name="Januszkiewicz K."/>
            <person name="Wedrychowicz H."/>
        </authorList>
    </citation>
    <scope>NUCLEOTIDE SEQUENCE [LARGE SCALE GENOMIC DNA]</scope>
    <source>
        <strain evidence="4 5">DSM 16917</strain>
    </source>
</reference>
<gene>
    <name evidence="4" type="ORF">SAMN02745129_1555</name>
</gene>
<accession>A0A1M5RBZ9</accession>